<dbReference type="AlphaFoldDB" id="A0A8R1UU17"/>
<proteinExistence type="predicted"/>
<dbReference type="EnsemblMetazoa" id="PPA40815.1">
    <property type="protein sequence ID" value="PPA40815.1"/>
    <property type="gene ID" value="WBGene00279184"/>
</dbReference>
<evidence type="ECO:0000313" key="1">
    <source>
        <dbReference type="EnsemblMetazoa" id="PPA40815.1"/>
    </source>
</evidence>
<organism evidence="1 2">
    <name type="scientific">Pristionchus pacificus</name>
    <name type="common">Parasitic nematode worm</name>
    <dbReference type="NCBI Taxonomy" id="54126"/>
    <lineage>
        <taxon>Eukaryota</taxon>
        <taxon>Metazoa</taxon>
        <taxon>Ecdysozoa</taxon>
        <taxon>Nematoda</taxon>
        <taxon>Chromadorea</taxon>
        <taxon>Rhabditida</taxon>
        <taxon>Rhabditina</taxon>
        <taxon>Diplogasteromorpha</taxon>
        <taxon>Diplogasteroidea</taxon>
        <taxon>Neodiplogasteridae</taxon>
        <taxon>Pristionchus</taxon>
    </lineage>
</organism>
<gene>
    <name evidence="1" type="primary">WBGene00279184</name>
</gene>
<accession>A0A8R1UU17</accession>
<keyword evidence="2" id="KW-1185">Reference proteome</keyword>
<name>A0A8R1UU17_PRIPA</name>
<reference evidence="2" key="1">
    <citation type="journal article" date="2008" name="Nat. Genet.">
        <title>The Pristionchus pacificus genome provides a unique perspective on nematode lifestyle and parasitism.</title>
        <authorList>
            <person name="Dieterich C."/>
            <person name="Clifton S.W."/>
            <person name="Schuster L.N."/>
            <person name="Chinwalla A."/>
            <person name="Delehaunty K."/>
            <person name="Dinkelacker I."/>
            <person name="Fulton L."/>
            <person name="Fulton R."/>
            <person name="Godfrey J."/>
            <person name="Minx P."/>
            <person name="Mitreva M."/>
            <person name="Roeseler W."/>
            <person name="Tian H."/>
            <person name="Witte H."/>
            <person name="Yang S.P."/>
            <person name="Wilson R.K."/>
            <person name="Sommer R.J."/>
        </authorList>
    </citation>
    <scope>NUCLEOTIDE SEQUENCE [LARGE SCALE GENOMIC DNA]</scope>
    <source>
        <strain evidence="2">PS312</strain>
    </source>
</reference>
<sequence>MAFLNRIFHRDGNYDSTPPVHMIYPSREAYQMPIDYTGTGSSQWQPQQQPFQGGYPMGQQMQTGMGGMMQPQQQMGYGGMQPMQQGGFPRQLMGMPFGGGQMMGGPHQGFPQQHPHHHQGMPGGFGGDPNRVVIPGQHGVLVIEGPNAQQEFQPGMHHDGPQQMGQHGPRF</sequence>
<reference evidence="1" key="2">
    <citation type="submission" date="2022-06" db="UniProtKB">
        <authorList>
            <consortium name="EnsemblMetazoa"/>
        </authorList>
    </citation>
    <scope>IDENTIFICATION</scope>
    <source>
        <strain evidence="1">PS312</strain>
    </source>
</reference>
<evidence type="ECO:0000313" key="2">
    <source>
        <dbReference type="Proteomes" id="UP000005239"/>
    </source>
</evidence>
<protein>
    <submittedName>
        <fullName evidence="1">Uncharacterized protein</fullName>
    </submittedName>
</protein>
<dbReference type="Proteomes" id="UP000005239">
    <property type="component" value="Unassembled WGS sequence"/>
</dbReference>